<proteinExistence type="predicted"/>
<accession>A0ABU1F1B7</accession>
<dbReference type="GO" id="GO:0005524">
    <property type="term" value="F:ATP binding"/>
    <property type="evidence" value="ECO:0007669"/>
    <property type="project" value="UniProtKB-KW"/>
</dbReference>
<dbReference type="InterPro" id="IPR027417">
    <property type="entry name" value="P-loop_NTPase"/>
</dbReference>
<protein>
    <submittedName>
        <fullName evidence="4">ABC transporter ATP-binding protein</fullName>
    </submittedName>
</protein>
<evidence type="ECO:0000256" key="2">
    <source>
        <dbReference type="ARBA" id="ARBA00022840"/>
    </source>
</evidence>
<dbReference type="PROSITE" id="PS50893">
    <property type="entry name" value="ABC_TRANSPORTER_2"/>
    <property type="match status" value="1"/>
</dbReference>
<dbReference type="RefSeq" id="WP_309552341.1">
    <property type="nucleotide sequence ID" value="NZ_JAVJGV010000186.1"/>
</dbReference>
<evidence type="ECO:0000313" key="4">
    <source>
        <dbReference type="EMBL" id="MDR5604154.1"/>
    </source>
</evidence>
<evidence type="ECO:0000256" key="1">
    <source>
        <dbReference type="ARBA" id="ARBA00022741"/>
    </source>
</evidence>
<dbReference type="SUPFAM" id="SSF52540">
    <property type="entry name" value="P-loop containing nucleoside triphosphate hydrolases"/>
    <property type="match status" value="1"/>
</dbReference>
<keyword evidence="5" id="KW-1185">Reference proteome</keyword>
<organism evidence="4 5">
    <name type="scientific">Staphylococcus coagulans</name>
    <dbReference type="NCBI Taxonomy" id="74706"/>
    <lineage>
        <taxon>Bacteria</taxon>
        <taxon>Bacillati</taxon>
        <taxon>Bacillota</taxon>
        <taxon>Bacilli</taxon>
        <taxon>Bacillales</taxon>
        <taxon>Staphylococcaceae</taxon>
        <taxon>Staphylococcus</taxon>
    </lineage>
</organism>
<dbReference type="InterPro" id="IPR003593">
    <property type="entry name" value="AAA+_ATPase"/>
</dbReference>
<keyword evidence="1" id="KW-0547">Nucleotide-binding</keyword>
<keyword evidence="2 4" id="KW-0067">ATP-binding</keyword>
<dbReference type="PANTHER" id="PTHR43394:SF1">
    <property type="entry name" value="ATP-BINDING CASSETTE SUB-FAMILY B MEMBER 10, MITOCHONDRIAL"/>
    <property type="match status" value="1"/>
</dbReference>
<dbReference type="InterPro" id="IPR039421">
    <property type="entry name" value="Type_1_exporter"/>
</dbReference>
<dbReference type="Proteomes" id="UP001255050">
    <property type="component" value="Unassembled WGS sequence"/>
</dbReference>
<dbReference type="InterPro" id="IPR003439">
    <property type="entry name" value="ABC_transporter-like_ATP-bd"/>
</dbReference>
<gene>
    <name evidence="4" type="ORF">RCO12_12175</name>
</gene>
<dbReference type="PANTHER" id="PTHR43394">
    <property type="entry name" value="ATP-DEPENDENT PERMEASE MDL1, MITOCHONDRIAL"/>
    <property type="match status" value="1"/>
</dbReference>
<dbReference type="InterPro" id="IPR017871">
    <property type="entry name" value="ABC_transporter-like_CS"/>
</dbReference>
<feature type="domain" description="ABC transporter" evidence="3">
    <location>
        <begin position="1"/>
        <end position="227"/>
    </location>
</feature>
<evidence type="ECO:0000259" key="3">
    <source>
        <dbReference type="PROSITE" id="PS50893"/>
    </source>
</evidence>
<dbReference type="Pfam" id="PF00005">
    <property type="entry name" value="ABC_tran"/>
    <property type="match status" value="1"/>
</dbReference>
<feature type="non-terminal residue" evidence="4">
    <location>
        <position position="1"/>
    </location>
</feature>
<dbReference type="Gene3D" id="3.40.50.300">
    <property type="entry name" value="P-loop containing nucleotide triphosphate hydrolases"/>
    <property type="match status" value="1"/>
</dbReference>
<dbReference type="PROSITE" id="PS00211">
    <property type="entry name" value="ABC_TRANSPORTER_1"/>
    <property type="match status" value="1"/>
</dbReference>
<dbReference type="EMBL" id="JAVJGV010000186">
    <property type="protein sequence ID" value="MDR5604154.1"/>
    <property type="molecule type" value="Genomic_DNA"/>
</dbReference>
<sequence length="231" mass="26154">FSYDGKNKSVDNVSVSIHKGSKIAFVGESGSGKSTFLKLIRGITPIKSGYLCIDDSKNKNINSLSKVTTLIPQEPEIFENTILYNITMGLDYKTDDLYKSIQISCFDYVLKKLPEGLDTDIREKGVNLSGGEKQRLALSRGIYSIKDSEIVLLDEPTSNVDPFIEKKIFNNLFNEHENISMISVLHRLHLVKNFDYIYVFKNGSIVEEGEFADLITNKGEFSRLWQQYSSK</sequence>
<dbReference type="SMART" id="SM00382">
    <property type="entry name" value="AAA"/>
    <property type="match status" value="1"/>
</dbReference>
<comment type="caution">
    <text evidence="4">The sequence shown here is derived from an EMBL/GenBank/DDBJ whole genome shotgun (WGS) entry which is preliminary data.</text>
</comment>
<name>A0ABU1F1B7_9STAP</name>
<reference evidence="4 5" key="1">
    <citation type="submission" date="2023-08" db="EMBL/GenBank/DDBJ databases">
        <title>Whole genome sequencing of Staphylococcus coagulans NN-2474.</title>
        <authorList>
            <person name="Kropotov V.S."/>
            <person name="Boriskina E.V."/>
            <person name="Gordinskaya N.A."/>
            <person name="Shkurkina I.S."/>
            <person name="Kryazhev D.V."/>
            <person name="Alekseeva A.E."/>
            <person name="Makhova M.A."/>
        </authorList>
    </citation>
    <scope>NUCLEOTIDE SEQUENCE [LARGE SCALE GENOMIC DNA]</scope>
    <source>
        <strain evidence="4 5">NN-2474</strain>
    </source>
</reference>
<evidence type="ECO:0000313" key="5">
    <source>
        <dbReference type="Proteomes" id="UP001255050"/>
    </source>
</evidence>